<reference evidence="3" key="1">
    <citation type="submission" date="2022-10" db="EMBL/GenBank/DDBJ databases">
        <title>Novel sulphate-reducing endosymbionts in the free-living metamonad Anaeramoeba.</title>
        <authorList>
            <person name="Jerlstrom-Hultqvist J."/>
            <person name="Cepicka I."/>
            <person name="Gallot-Lavallee L."/>
            <person name="Salas-Leiva D."/>
            <person name="Curtis B.A."/>
            <person name="Zahonova K."/>
            <person name="Pipaliya S."/>
            <person name="Dacks J."/>
            <person name="Roger A.J."/>
        </authorList>
    </citation>
    <scope>NUCLEOTIDE SEQUENCE</scope>
    <source>
        <strain evidence="3">BMAN</strain>
    </source>
</reference>
<proteinExistence type="predicted"/>
<dbReference type="OrthoDB" id="10267127at2759"/>
<evidence type="ECO:0000256" key="1">
    <source>
        <dbReference type="SAM" id="Phobius"/>
    </source>
</evidence>
<dbReference type="SUPFAM" id="SSF56300">
    <property type="entry name" value="Metallo-dependent phosphatases"/>
    <property type="match status" value="1"/>
</dbReference>
<evidence type="ECO:0000313" key="3">
    <source>
        <dbReference type="EMBL" id="KAJ5070352.1"/>
    </source>
</evidence>
<gene>
    <name evidence="3" type="ORF">M0811_11018</name>
</gene>
<feature type="transmembrane region" description="Helical" evidence="1">
    <location>
        <begin position="241"/>
        <end position="264"/>
    </location>
</feature>
<keyword evidence="1" id="KW-0812">Transmembrane</keyword>
<dbReference type="Gene3D" id="3.60.21.10">
    <property type="match status" value="1"/>
</dbReference>
<keyword evidence="4" id="KW-1185">Reference proteome</keyword>
<evidence type="ECO:0000313" key="4">
    <source>
        <dbReference type="Proteomes" id="UP001149090"/>
    </source>
</evidence>
<dbReference type="GO" id="GO:0016787">
    <property type="term" value="F:hydrolase activity"/>
    <property type="evidence" value="ECO:0007669"/>
    <property type="project" value="InterPro"/>
</dbReference>
<accession>A0A9Q0LCH8</accession>
<keyword evidence="1" id="KW-1133">Transmembrane helix</keyword>
<dbReference type="InterPro" id="IPR004843">
    <property type="entry name" value="Calcineurin-like_PHP"/>
</dbReference>
<dbReference type="PANTHER" id="PTHR47474:SF1">
    <property type="entry name" value="TYROSINE-PROTEIN PHOSPHATASE RLPH2"/>
    <property type="match status" value="1"/>
</dbReference>
<organism evidence="3 4">
    <name type="scientific">Anaeramoeba ignava</name>
    <name type="common">Anaerobic marine amoeba</name>
    <dbReference type="NCBI Taxonomy" id="1746090"/>
    <lineage>
        <taxon>Eukaryota</taxon>
        <taxon>Metamonada</taxon>
        <taxon>Anaeramoebidae</taxon>
        <taxon>Anaeramoeba</taxon>
    </lineage>
</organism>
<protein>
    <submittedName>
        <fullName evidence="3">Metallophosphoesterase</fullName>
    </submittedName>
</protein>
<feature type="domain" description="Calcineurin-like phosphoesterase" evidence="2">
    <location>
        <begin position="8"/>
        <end position="195"/>
    </location>
</feature>
<dbReference type="InterPro" id="IPR029052">
    <property type="entry name" value="Metallo-depent_PP-like"/>
</dbReference>
<sequence length="282" mass="33861">METQISGRVIAIGDIHSYINGLKKLFEMLEENIENFDDVWVVFLGDYIDKGPNPKETLDFLINLWENRPKTTFICGNHDLALMTFLKLIPEPENVDFDKMVDDYKYKWQLYNEENKEKMHLQGRRYPVVYSSLPTFKGLGAEFPKQPSLSSKFPQKYRDFYINLPWIVEHPDYVFIHSGIPNDNKSWDEHIECLRKKDLSDPRPTWICDRNHLTAPEFAQKLLFLVMFLKIKLFLNKKEFLLIQLVVILEIFLLFYFQIIKFFVLKIIKRKIKFFFFFNKYK</sequence>
<name>A0A9Q0LCH8_ANAIG</name>
<dbReference type="AlphaFoldDB" id="A0A9Q0LCH8"/>
<dbReference type="PANTHER" id="PTHR47474">
    <property type="entry name" value="TYROSINE-PROTEIN PHOSPHATASE RLPH2"/>
    <property type="match status" value="1"/>
</dbReference>
<dbReference type="EMBL" id="JAPDFW010000096">
    <property type="protein sequence ID" value="KAJ5070352.1"/>
    <property type="molecule type" value="Genomic_DNA"/>
</dbReference>
<evidence type="ECO:0000259" key="2">
    <source>
        <dbReference type="Pfam" id="PF00149"/>
    </source>
</evidence>
<keyword evidence="1" id="KW-0472">Membrane</keyword>
<comment type="caution">
    <text evidence="3">The sequence shown here is derived from an EMBL/GenBank/DDBJ whole genome shotgun (WGS) entry which is preliminary data.</text>
</comment>
<dbReference type="Pfam" id="PF00149">
    <property type="entry name" value="Metallophos"/>
    <property type="match status" value="1"/>
</dbReference>
<dbReference type="Proteomes" id="UP001149090">
    <property type="component" value="Unassembled WGS sequence"/>
</dbReference>